<evidence type="ECO:0000313" key="4">
    <source>
        <dbReference type="Proteomes" id="UP001317259"/>
    </source>
</evidence>
<comment type="caution">
    <text evidence="3">The sequence shown here is derived from an EMBL/GenBank/DDBJ whole genome shotgun (WGS) entry which is preliminary data.</text>
</comment>
<reference evidence="3 4" key="1">
    <citation type="submission" date="2022-04" db="EMBL/GenBank/DDBJ databases">
        <title>Genome draft of Actinomadura sp. ATCC 31491.</title>
        <authorList>
            <person name="Shi X."/>
            <person name="Du Y."/>
        </authorList>
    </citation>
    <scope>NUCLEOTIDE SEQUENCE [LARGE SCALE GENOMIC DNA]</scope>
    <source>
        <strain evidence="3 4">ATCC 31491</strain>
    </source>
</reference>
<accession>A0ABT0FPK3</accession>
<dbReference type="InterPro" id="IPR036366">
    <property type="entry name" value="PGBDSf"/>
</dbReference>
<feature type="compositionally biased region" description="Gly residues" evidence="1">
    <location>
        <begin position="579"/>
        <end position="589"/>
    </location>
</feature>
<evidence type="ECO:0000259" key="2">
    <source>
        <dbReference type="Pfam" id="PF01471"/>
    </source>
</evidence>
<name>A0ABT0FPK3_9ACTN</name>
<feature type="compositionally biased region" description="Basic and acidic residues" evidence="1">
    <location>
        <begin position="217"/>
        <end position="226"/>
    </location>
</feature>
<keyword evidence="4" id="KW-1185">Reference proteome</keyword>
<feature type="region of interest" description="Disordered" evidence="1">
    <location>
        <begin position="307"/>
        <end position="354"/>
    </location>
</feature>
<organism evidence="3 4">
    <name type="scientific">Actinomadura luzonensis</name>
    <dbReference type="NCBI Taxonomy" id="2805427"/>
    <lineage>
        <taxon>Bacteria</taxon>
        <taxon>Bacillati</taxon>
        <taxon>Actinomycetota</taxon>
        <taxon>Actinomycetes</taxon>
        <taxon>Streptosporangiales</taxon>
        <taxon>Thermomonosporaceae</taxon>
        <taxon>Actinomadura</taxon>
    </lineage>
</organism>
<gene>
    <name evidence="3" type="ORF">MF672_010840</name>
</gene>
<protein>
    <submittedName>
        <fullName evidence="3">Peptidoglycan-binding protein</fullName>
    </submittedName>
</protein>
<feature type="region of interest" description="Disordered" evidence="1">
    <location>
        <begin position="209"/>
        <end position="240"/>
    </location>
</feature>
<dbReference type="RefSeq" id="WP_242380728.1">
    <property type="nucleotide sequence ID" value="NZ_JAKRKC020000001.1"/>
</dbReference>
<evidence type="ECO:0000313" key="3">
    <source>
        <dbReference type="EMBL" id="MCK2214283.1"/>
    </source>
</evidence>
<evidence type="ECO:0000256" key="1">
    <source>
        <dbReference type="SAM" id="MobiDB-lite"/>
    </source>
</evidence>
<dbReference type="InterPro" id="IPR002477">
    <property type="entry name" value="Peptidoglycan-bd-like"/>
</dbReference>
<feature type="region of interest" description="Disordered" evidence="1">
    <location>
        <begin position="573"/>
        <end position="602"/>
    </location>
</feature>
<sequence length="1035" mass="109145">MPYTTHGHWVGDGPPTEPGPQLVACGGPGLCPTCNQEAASAAFFEAAGRPQEAPEERATEAVETPAAEAMIDGQRSHADLQNMVRHALEERLRQSGGSRYVWVYIADMSDAQVVYSSESGEAGGEQLWQCSYAVGDGDAVTLGEPEKVARSYTKVAAVATGNTGDDLGGDDGQEDELGAAAEAFAEQLHPRGAAGTAVGGQFVAGSAASAASSSGSAKKEPAKKPAEMGFDGKTGTGYGQKGGDATVRRLQQALNAAGLKDAAGKPLVVDGKLGPKTTQAIKAAQKRLGMKPTGRVTADFVNKVKASKGAAATPAKSTRALPAKQQTTAKTTPKTTPKATTKPGAVKGSTGKEAAVGVQRDRIVGRVVEALDDDPGGGRVFRVRIIAHGDSKNMRRYPKAVLEAAAGLYQGAKAYDHHRSDEELATSTIAGLIGHYRNVEAAEDGLYGDLHLLPSATHAAETLDATLAAQEEGLPPLIGVSHDVYARYKPVTESGKRLQEAIEITRVNSADLVADPAAGGKAVRMVAAGTAEDDPGTEPDDNEEDDVPTKEDILSALAEASEEELAAVGLSKAGTADAGEGGSEGAGDGAGDEGQAAEATQPKGGFIGQLLIKTKVEAAGLPARVAESLTEALPDWITEADVDAQIASLKTMLGVAERAGLAPKASLQVTQESLDKKKKALDAFFEGNFSEGYTSFRQAWADFTGNRVVSWDVDVNRLIMRESAPAYDSSLRAIEALDTTSWAQVLGDSITRRLVAMYRLPGLQSWRQVVSSMPPINDFRTQRIGRVGGYGVLPDVLEGAPYQPLTSPGDEEATYAITKRGGTEELTMEMIANDDIRAIAGIPAKLGRAAAQTLYRFVWDILRTNATCTYDSVALFHASHGNLDTSSPLSDSTLLIGRRKMREQVAYGDSVEVLGMLPRLLVVPPELEGQAFKLTRSAVAVTSTEDATTPNIHSGLDYLVVDYFSDANDWFLIADPNSVPTIEVGFYRGRQDPELFSQTDPTQGAVFAADKILYKIRHIYSGTVLDHRGFYSGQG</sequence>
<dbReference type="Pfam" id="PF25209">
    <property type="entry name" value="Phage_capsid_4"/>
    <property type="match status" value="1"/>
</dbReference>
<feature type="domain" description="Peptidoglycan binding-like" evidence="2">
    <location>
        <begin position="245"/>
        <end position="301"/>
    </location>
</feature>
<dbReference type="Proteomes" id="UP001317259">
    <property type="component" value="Unassembled WGS sequence"/>
</dbReference>
<dbReference type="SUPFAM" id="SSF47090">
    <property type="entry name" value="PGBD-like"/>
    <property type="match status" value="1"/>
</dbReference>
<dbReference type="EMBL" id="JAKRKC020000001">
    <property type="protein sequence ID" value="MCK2214283.1"/>
    <property type="molecule type" value="Genomic_DNA"/>
</dbReference>
<dbReference type="Pfam" id="PF01471">
    <property type="entry name" value="PG_binding_1"/>
    <property type="match status" value="1"/>
</dbReference>
<feature type="compositionally biased region" description="Low complexity" evidence="1">
    <location>
        <begin position="322"/>
        <end position="343"/>
    </location>
</feature>
<proteinExistence type="predicted"/>
<dbReference type="Gene3D" id="1.10.101.10">
    <property type="entry name" value="PGBD-like superfamily/PGBD"/>
    <property type="match status" value="1"/>
</dbReference>
<dbReference type="InterPro" id="IPR036365">
    <property type="entry name" value="PGBD-like_sf"/>
</dbReference>